<dbReference type="InterPro" id="IPR050955">
    <property type="entry name" value="Plant_Biomass_Hydrol_Est"/>
</dbReference>
<reference evidence="5 6" key="1">
    <citation type="submission" date="2019-06" db="EMBL/GenBank/DDBJ databases">
        <title>Persicimonas caeni gen. nov., sp. nov., a predatory bacterium isolated from solar saltern.</title>
        <authorList>
            <person name="Wang S."/>
        </authorList>
    </citation>
    <scope>NUCLEOTIDE SEQUENCE [LARGE SCALE GENOMIC DNA]</scope>
    <source>
        <strain evidence="5 6">YN101</strain>
    </source>
</reference>
<evidence type="ECO:0000259" key="4">
    <source>
        <dbReference type="Pfam" id="PF00326"/>
    </source>
</evidence>
<evidence type="ECO:0000313" key="5">
    <source>
        <dbReference type="EMBL" id="QDG53694.1"/>
    </source>
</evidence>
<feature type="compositionally biased region" description="Basic and acidic residues" evidence="3">
    <location>
        <begin position="50"/>
        <end position="59"/>
    </location>
</feature>
<feature type="region of interest" description="Disordered" evidence="3">
    <location>
        <begin position="23"/>
        <end position="88"/>
    </location>
</feature>
<dbReference type="OrthoDB" id="9765647at2"/>
<sequence length="333" mass="36323">MAPLHIIVLSTLLAVTACQSDVGGHGTRPDTNSQDTNSQDATSQDADALDAGRDTRDASADTAPDTAQPDADSADTTPTPPRCTSTEDAIQCTRNTAVFDPSDGFYERREVHWQVPTGSPPAEGWPTAILFQGSFYSSERYWEGERNDPMGLFHRVRTIDKLLGAGFAVITPEAHFAGSTYWDTNIAPWATNWTSAPDHELMLDIFEAIEAGEFGDVDPDRLYAGGISSGGYMTSRMAVAYPGRFRALAILSASYCWCAGYTCYVPSDLPDDHPPTLFVHGRLDNTVPIWTMTPYEEGLSDGGTPTRLLVDEDAGHHWIEEAPAAILDWFQTH</sequence>
<dbReference type="PANTHER" id="PTHR43037:SF5">
    <property type="entry name" value="FERULOYL ESTERASE"/>
    <property type="match status" value="1"/>
</dbReference>
<dbReference type="GO" id="GO:0006508">
    <property type="term" value="P:proteolysis"/>
    <property type="evidence" value="ECO:0007669"/>
    <property type="project" value="InterPro"/>
</dbReference>
<feature type="domain" description="Peptidase S9 prolyl oligopeptidase catalytic" evidence="4">
    <location>
        <begin position="189"/>
        <end position="258"/>
    </location>
</feature>
<keyword evidence="2" id="KW-0378">Hydrolase</keyword>
<accession>A0A5B8YAF8</accession>
<dbReference type="InterPro" id="IPR029058">
    <property type="entry name" value="AB_hydrolase_fold"/>
</dbReference>
<dbReference type="RefSeq" id="WP_141200148.1">
    <property type="nucleotide sequence ID" value="NZ_CP041186.1"/>
</dbReference>
<organism evidence="5 6">
    <name type="scientific">Persicimonas caeni</name>
    <dbReference type="NCBI Taxonomy" id="2292766"/>
    <lineage>
        <taxon>Bacteria</taxon>
        <taxon>Deltaproteobacteria</taxon>
        <taxon>Bradymonadales</taxon>
        <taxon>Bradymonadaceae</taxon>
        <taxon>Persicimonas</taxon>
    </lineage>
</organism>
<dbReference type="GO" id="GO:0008236">
    <property type="term" value="F:serine-type peptidase activity"/>
    <property type="evidence" value="ECO:0007669"/>
    <property type="project" value="InterPro"/>
</dbReference>
<dbReference type="SUPFAM" id="SSF53474">
    <property type="entry name" value="alpha/beta-Hydrolases"/>
    <property type="match status" value="1"/>
</dbReference>
<evidence type="ECO:0000256" key="2">
    <source>
        <dbReference type="ARBA" id="ARBA00022801"/>
    </source>
</evidence>
<evidence type="ECO:0000313" key="6">
    <source>
        <dbReference type="Proteomes" id="UP000315995"/>
    </source>
</evidence>
<keyword evidence="1" id="KW-0732">Signal</keyword>
<dbReference type="InterPro" id="IPR001375">
    <property type="entry name" value="Peptidase_S9_cat"/>
</dbReference>
<dbReference type="EMBL" id="CP041186">
    <property type="protein sequence ID" value="QDG53694.1"/>
    <property type="molecule type" value="Genomic_DNA"/>
</dbReference>
<evidence type="ECO:0000256" key="1">
    <source>
        <dbReference type="ARBA" id="ARBA00022729"/>
    </source>
</evidence>
<protein>
    <submittedName>
        <fullName evidence="5">Plasmid partitioning protein</fullName>
    </submittedName>
</protein>
<evidence type="ECO:0000256" key="3">
    <source>
        <dbReference type="SAM" id="MobiDB-lite"/>
    </source>
</evidence>
<accession>A0A4Y6PZE3</accession>
<dbReference type="AlphaFoldDB" id="A0A4Y6PZE3"/>
<dbReference type="PANTHER" id="PTHR43037">
    <property type="entry name" value="UNNAMED PRODUCT-RELATED"/>
    <property type="match status" value="1"/>
</dbReference>
<feature type="compositionally biased region" description="Low complexity" evidence="3">
    <location>
        <begin position="60"/>
        <end position="77"/>
    </location>
</feature>
<dbReference type="Gene3D" id="3.40.50.1820">
    <property type="entry name" value="alpha/beta hydrolase"/>
    <property type="match status" value="1"/>
</dbReference>
<keyword evidence="6" id="KW-1185">Reference proteome</keyword>
<dbReference type="Pfam" id="PF00326">
    <property type="entry name" value="Peptidase_S9"/>
    <property type="match status" value="1"/>
</dbReference>
<feature type="compositionally biased region" description="Polar residues" evidence="3">
    <location>
        <begin position="29"/>
        <end position="45"/>
    </location>
</feature>
<proteinExistence type="predicted"/>
<dbReference type="ESTHER" id="9delt-a0a4y6pze3">
    <property type="family name" value="Extracel-MCL-phaZ"/>
</dbReference>
<name>A0A4Y6PZE3_PERCE</name>
<dbReference type="Proteomes" id="UP000315995">
    <property type="component" value="Chromosome"/>
</dbReference>
<gene>
    <name evidence="5" type="ORF">FIV42_24000</name>
</gene>